<feature type="region of interest" description="Disordered" evidence="2">
    <location>
        <begin position="98"/>
        <end position="223"/>
    </location>
</feature>
<gene>
    <name evidence="5" type="ORF">MEDL_65948</name>
</gene>
<evidence type="ECO:0000256" key="3">
    <source>
        <dbReference type="SAM" id="SignalP"/>
    </source>
</evidence>
<feature type="domain" description="BPTI/Kunitz inhibitor" evidence="4">
    <location>
        <begin position="29"/>
        <end position="79"/>
    </location>
</feature>
<dbReference type="InterPro" id="IPR050098">
    <property type="entry name" value="TFPI/VKTCI-like"/>
</dbReference>
<dbReference type="PROSITE" id="PS00280">
    <property type="entry name" value="BPTI_KUNITZ_1"/>
    <property type="match status" value="1"/>
</dbReference>
<dbReference type="FunFam" id="4.10.410.10:FF:000020">
    <property type="entry name" value="Collagen, type VI, alpha 3"/>
    <property type="match status" value="1"/>
</dbReference>
<protein>
    <submittedName>
        <fullName evidence="5">TFPI2</fullName>
    </submittedName>
</protein>
<name>A0A8S3VCL9_MYTED</name>
<comment type="caution">
    <text evidence="5">The sequence shown here is derived from an EMBL/GenBank/DDBJ whole genome shotgun (WGS) entry which is preliminary data.</text>
</comment>
<dbReference type="CDD" id="cd00109">
    <property type="entry name" value="Kunitz-type"/>
    <property type="match status" value="1"/>
</dbReference>
<dbReference type="SUPFAM" id="SSF57362">
    <property type="entry name" value="BPTI-like"/>
    <property type="match status" value="1"/>
</dbReference>
<dbReference type="GO" id="GO:0004867">
    <property type="term" value="F:serine-type endopeptidase inhibitor activity"/>
    <property type="evidence" value="ECO:0007669"/>
    <property type="project" value="InterPro"/>
</dbReference>
<feature type="compositionally biased region" description="Gly residues" evidence="2">
    <location>
        <begin position="163"/>
        <end position="223"/>
    </location>
</feature>
<dbReference type="InterPro" id="IPR002223">
    <property type="entry name" value="Kunitz_BPTI"/>
</dbReference>
<dbReference type="PROSITE" id="PS50279">
    <property type="entry name" value="BPTI_KUNITZ_2"/>
    <property type="match status" value="1"/>
</dbReference>
<dbReference type="SMART" id="SM00131">
    <property type="entry name" value="KU"/>
    <property type="match status" value="1"/>
</dbReference>
<evidence type="ECO:0000256" key="1">
    <source>
        <dbReference type="ARBA" id="ARBA00023157"/>
    </source>
</evidence>
<organism evidence="5 6">
    <name type="scientific">Mytilus edulis</name>
    <name type="common">Blue mussel</name>
    <dbReference type="NCBI Taxonomy" id="6550"/>
    <lineage>
        <taxon>Eukaryota</taxon>
        <taxon>Metazoa</taxon>
        <taxon>Spiralia</taxon>
        <taxon>Lophotrochozoa</taxon>
        <taxon>Mollusca</taxon>
        <taxon>Bivalvia</taxon>
        <taxon>Autobranchia</taxon>
        <taxon>Pteriomorphia</taxon>
        <taxon>Mytilida</taxon>
        <taxon>Mytiloidea</taxon>
        <taxon>Mytilidae</taxon>
        <taxon>Mytilinae</taxon>
        <taxon>Mytilus</taxon>
    </lineage>
</organism>
<sequence length="223" mass="22795">MKLYIILVVCLIVAVSGTWNRRPKPKPSCTLPPDSGQCSSWLRRFYYNTATGRCEEFHYKGCEGNANRFKTFRECSDTCCHQGNSGGTGGWNTRTSTWQPSGGNGGSGGVWFGGNGGSSWNGGNGGSGGVWNGGNGGNGGGSVFWNDPKPKPKPQPDWNARTGNGGNGGVWNGGNGGGGGYGGYGGNGGRWRGGNGGDGWNDGDGGNGGQWTGGNGGNGGRGW</sequence>
<evidence type="ECO:0000256" key="2">
    <source>
        <dbReference type="SAM" id="MobiDB-lite"/>
    </source>
</evidence>
<feature type="chain" id="PRO_5035839130" evidence="3">
    <location>
        <begin position="18"/>
        <end position="223"/>
    </location>
</feature>
<dbReference type="InterPro" id="IPR020901">
    <property type="entry name" value="Prtase_inh_Kunz-CS"/>
</dbReference>
<feature type="signal peptide" evidence="3">
    <location>
        <begin position="1"/>
        <end position="17"/>
    </location>
</feature>
<dbReference type="PANTHER" id="PTHR10083:SF374">
    <property type="entry name" value="BPTI_KUNITZ INHIBITOR DOMAIN-CONTAINING PROTEIN"/>
    <property type="match status" value="1"/>
</dbReference>
<evidence type="ECO:0000259" key="4">
    <source>
        <dbReference type="PROSITE" id="PS50279"/>
    </source>
</evidence>
<dbReference type="EMBL" id="CAJPWZ010003245">
    <property type="protein sequence ID" value="CAG2254476.1"/>
    <property type="molecule type" value="Genomic_DNA"/>
</dbReference>
<dbReference type="AlphaFoldDB" id="A0A8S3VCL9"/>
<dbReference type="Proteomes" id="UP000683360">
    <property type="component" value="Unassembled WGS sequence"/>
</dbReference>
<keyword evidence="6" id="KW-1185">Reference proteome</keyword>
<dbReference type="PANTHER" id="PTHR10083">
    <property type="entry name" value="KUNITZ-TYPE PROTEASE INHIBITOR-RELATED"/>
    <property type="match status" value="1"/>
</dbReference>
<keyword evidence="1" id="KW-1015">Disulfide bond</keyword>
<dbReference type="Gene3D" id="4.10.410.10">
    <property type="entry name" value="Pancreatic trypsin inhibitor Kunitz domain"/>
    <property type="match status" value="1"/>
</dbReference>
<accession>A0A8S3VCL9</accession>
<keyword evidence="3" id="KW-0732">Signal</keyword>
<dbReference type="OrthoDB" id="4473401at2759"/>
<evidence type="ECO:0000313" key="5">
    <source>
        <dbReference type="EMBL" id="CAG2254476.1"/>
    </source>
</evidence>
<evidence type="ECO:0000313" key="6">
    <source>
        <dbReference type="Proteomes" id="UP000683360"/>
    </source>
</evidence>
<dbReference type="GO" id="GO:0005615">
    <property type="term" value="C:extracellular space"/>
    <property type="evidence" value="ECO:0007669"/>
    <property type="project" value="TreeGrafter"/>
</dbReference>
<reference evidence="5" key="1">
    <citation type="submission" date="2021-03" db="EMBL/GenBank/DDBJ databases">
        <authorList>
            <person name="Bekaert M."/>
        </authorList>
    </citation>
    <scope>NUCLEOTIDE SEQUENCE</scope>
</reference>
<dbReference type="Pfam" id="PF00014">
    <property type="entry name" value="Kunitz_BPTI"/>
    <property type="match status" value="1"/>
</dbReference>
<dbReference type="InterPro" id="IPR036880">
    <property type="entry name" value="Kunitz_BPTI_sf"/>
</dbReference>
<proteinExistence type="predicted"/>
<dbReference type="PRINTS" id="PR00759">
    <property type="entry name" value="BASICPTASE"/>
</dbReference>
<feature type="compositionally biased region" description="Gly residues" evidence="2">
    <location>
        <begin position="102"/>
        <end position="142"/>
    </location>
</feature>